<feature type="region of interest" description="Disordered" evidence="1">
    <location>
        <begin position="1"/>
        <end position="70"/>
    </location>
</feature>
<sequence length="70" mass="7509">MTASRSLRSHHTSPAGRRPAGSRAQDASRARERRSTPWSARPRQEGVGAPLSRPSTSATRGSRLLALSVC</sequence>
<organism evidence="2 3">
    <name type="scientific">Setaria viridis</name>
    <name type="common">Green bristlegrass</name>
    <name type="synonym">Setaria italica subsp. viridis</name>
    <dbReference type="NCBI Taxonomy" id="4556"/>
    <lineage>
        <taxon>Eukaryota</taxon>
        <taxon>Viridiplantae</taxon>
        <taxon>Streptophyta</taxon>
        <taxon>Embryophyta</taxon>
        <taxon>Tracheophyta</taxon>
        <taxon>Spermatophyta</taxon>
        <taxon>Magnoliopsida</taxon>
        <taxon>Liliopsida</taxon>
        <taxon>Poales</taxon>
        <taxon>Poaceae</taxon>
        <taxon>PACMAD clade</taxon>
        <taxon>Panicoideae</taxon>
        <taxon>Panicodae</taxon>
        <taxon>Paniceae</taxon>
        <taxon>Cenchrinae</taxon>
        <taxon>Setaria</taxon>
    </lineage>
</organism>
<name>A0A4U6T5Q6_SETVI</name>
<dbReference type="Gramene" id="TKV97087">
    <property type="protein sequence ID" value="TKV97087"/>
    <property type="gene ID" value="SEVIR_9G472750v2"/>
</dbReference>
<evidence type="ECO:0000313" key="2">
    <source>
        <dbReference type="EMBL" id="TKV97087.1"/>
    </source>
</evidence>
<dbReference type="AlphaFoldDB" id="A0A4U6T5Q6"/>
<keyword evidence="3" id="KW-1185">Reference proteome</keyword>
<evidence type="ECO:0000256" key="1">
    <source>
        <dbReference type="SAM" id="MobiDB-lite"/>
    </source>
</evidence>
<evidence type="ECO:0000313" key="3">
    <source>
        <dbReference type="Proteomes" id="UP000298652"/>
    </source>
</evidence>
<protein>
    <submittedName>
        <fullName evidence="2">Uncharacterized protein</fullName>
    </submittedName>
</protein>
<reference evidence="2" key="1">
    <citation type="submission" date="2019-03" db="EMBL/GenBank/DDBJ databases">
        <title>WGS assembly of Setaria viridis.</title>
        <authorList>
            <person name="Huang P."/>
            <person name="Jenkins J."/>
            <person name="Grimwood J."/>
            <person name="Barry K."/>
            <person name="Healey A."/>
            <person name="Mamidi S."/>
            <person name="Sreedasyam A."/>
            <person name="Shu S."/>
            <person name="Feldman M."/>
            <person name="Wu J."/>
            <person name="Yu Y."/>
            <person name="Chen C."/>
            <person name="Johnson J."/>
            <person name="Rokhsar D."/>
            <person name="Baxter I."/>
            <person name="Schmutz J."/>
            <person name="Brutnell T."/>
            <person name="Kellogg E."/>
        </authorList>
    </citation>
    <scope>NUCLEOTIDE SEQUENCE [LARGE SCALE GENOMIC DNA]</scope>
</reference>
<accession>A0A4U6T5Q6</accession>
<feature type="compositionally biased region" description="Basic and acidic residues" evidence="1">
    <location>
        <begin position="26"/>
        <end position="35"/>
    </location>
</feature>
<dbReference type="EMBL" id="CM016560">
    <property type="protein sequence ID" value="TKV97087.1"/>
    <property type="molecule type" value="Genomic_DNA"/>
</dbReference>
<gene>
    <name evidence="2" type="ORF">SEVIR_9G472750v2</name>
</gene>
<proteinExistence type="predicted"/>
<dbReference type="Proteomes" id="UP000298652">
    <property type="component" value="Chromosome 9"/>
</dbReference>